<comment type="caution">
    <text evidence="19">The sequence shown here is derived from an EMBL/GenBank/DDBJ whole genome shotgun (WGS) entry which is preliminary data.</text>
</comment>
<dbReference type="Proteomes" id="UP000824202">
    <property type="component" value="Unassembled WGS sequence"/>
</dbReference>
<keyword evidence="12 16" id="KW-0406">Ion transport</keyword>
<comment type="cofactor">
    <cofactor evidence="16 17">
        <name>FMN</name>
        <dbReference type="ChEBI" id="CHEBI:58210"/>
    </cofactor>
</comment>
<evidence type="ECO:0000256" key="17">
    <source>
        <dbReference type="PIRNR" id="PIRNR009437"/>
    </source>
</evidence>
<evidence type="ECO:0000256" key="2">
    <source>
        <dbReference type="ARBA" id="ARBA00022475"/>
    </source>
</evidence>
<comment type="catalytic activity">
    <reaction evidence="16 17">
        <text>a ubiquinone + n Na(+)(in) + NADH + H(+) = a ubiquinol + n Na(+)(out) + NAD(+)</text>
        <dbReference type="Rhea" id="RHEA:47748"/>
        <dbReference type="Rhea" id="RHEA-COMP:9565"/>
        <dbReference type="Rhea" id="RHEA-COMP:9566"/>
        <dbReference type="ChEBI" id="CHEBI:15378"/>
        <dbReference type="ChEBI" id="CHEBI:16389"/>
        <dbReference type="ChEBI" id="CHEBI:17976"/>
        <dbReference type="ChEBI" id="CHEBI:29101"/>
        <dbReference type="ChEBI" id="CHEBI:57540"/>
        <dbReference type="ChEBI" id="CHEBI:57945"/>
        <dbReference type="EC" id="7.2.1.1"/>
    </reaction>
</comment>
<sequence>MDRQGNTYTILYSIVLVVVVAALLAVVSLSLQPAQTKNKENEKRQNILSAIHITSTPEASATEFEKYIKEQYIVNSKGEEKEGNAFSIDIAGEYAKPVEQRQLPIFVAEVDGSKKYILPVYGTGLWGAIWGYIALNEDKSTVYGAFFDHAGETPGLGAEIATQHFTAPFQGKQIFEGSQLVGILVVKGGANGNHEVDGISGGTITSKAVETMIKNYLTYYEPFLKEK</sequence>
<evidence type="ECO:0000256" key="5">
    <source>
        <dbReference type="ARBA" id="ARBA00022630"/>
    </source>
</evidence>
<evidence type="ECO:0000256" key="4">
    <source>
        <dbReference type="ARBA" id="ARBA00022553"/>
    </source>
</evidence>
<accession>A0A9D1UY89</accession>
<reference evidence="19" key="2">
    <citation type="submission" date="2021-04" db="EMBL/GenBank/DDBJ databases">
        <authorList>
            <person name="Gilroy R."/>
        </authorList>
    </citation>
    <scope>NUCLEOTIDE SEQUENCE</scope>
    <source>
        <strain evidence="19">23274</strain>
    </source>
</reference>
<dbReference type="PANTHER" id="PTHR37838:SF1">
    <property type="entry name" value="NA(+)-TRANSLOCATING NADH-QUINONE REDUCTASE SUBUNIT C"/>
    <property type="match status" value="1"/>
</dbReference>
<name>A0A9D1UY89_9BACT</name>
<dbReference type="PIRSF" id="PIRSF009437">
    <property type="entry name" value="NQR-1_subunit_C"/>
    <property type="match status" value="1"/>
</dbReference>
<keyword evidence="10 16" id="KW-0520">NAD</keyword>
<keyword evidence="7 16" id="KW-0812">Transmembrane</keyword>
<dbReference type="GO" id="GO:0016655">
    <property type="term" value="F:oxidoreductase activity, acting on NAD(P)H, quinone or similar compound as acceptor"/>
    <property type="evidence" value="ECO:0007669"/>
    <property type="project" value="UniProtKB-UniRule"/>
</dbReference>
<comment type="subcellular location">
    <subcellularLocation>
        <location evidence="16">Cell membrane</location>
        <topology evidence="16">Single-pass membrane protein</topology>
    </subcellularLocation>
</comment>
<evidence type="ECO:0000256" key="16">
    <source>
        <dbReference type="HAMAP-Rule" id="MF_00427"/>
    </source>
</evidence>
<evidence type="ECO:0000256" key="10">
    <source>
        <dbReference type="ARBA" id="ARBA00023027"/>
    </source>
</evidence>
<feature type="domain" description="FMN-binding" evidence="18">
    <location>
        <begin position="124"/>
        <end position="220"/>
    </location>
</feature>
<evidence type="ECO:0000256" key="14">
    <source>
        <dbReference type="ARBA" id="ARBA00023136"/>
    </source>
</evidence>
<keyword evidence="13 16" id="KW-0830">Ubiquinone</keyword>
<evidence type="ECO:0000256" key="1">
    <source>
        <dbReference type="ARBA" id="ARBA00022448"/>
    </source>
</evidence>
<comment type="subunit">
    <text evidence="16 17">Composed of six subunits; NqrA, NqrB, NqrC, NqrD, NqrE and NqrF.</text>
</comment>
<keyword evidence="6 16" id="KW-0288">FMN</keyword>
<organism evidence="19 20">
    <name type="scientific">Candidatus Odoribacter faecigallinarum</name>
    <dbReference type="NCBI Taxonomy" id="2838706"/>
    <lineage>
        <taxon>Bacteria</taxon>
        <taxon>Pseudomonadati</taxon>
        <taxon>Bacteroidota</taxon>
        <taxon>Bacteroidia</taxon>
        <taxon>Bacteroidales</taxon>
        <taxon>Odoribacteraceae</taxon>
        <taxon>Odoribacter</taxon>
    </lineage>
</organism>
<evidence type="ECO:0000313" key="20">
    <source>
        <dbReference type="Proteomes" id="UP000824202"/>
    </source>
</evidence>
<evidence type="ECO:0000256" key="15">
    <source>
        <dbReference type="ARBA" id="ARBA00023201"/>
    </source>
</evidence>
<evidence type="ECO:0000313" key="19">
    <source>
        <dbReference type="EMBL" id="HIX02662.1"/>
    </source>
</evidence>
<keyword evidence="15 16" id="KW-0739">Sodium transport</keyword>
<keyword evidence="9 16" id="KW-1133">Transmembrane helix</keyword>
<evidence type="ECO:0000256" key="6">
    <source>
        <dbReference type="ARBA" id="ARBA00022643"/>
    </source>
</evidence>
<keyword evidence="3" id="KW-0997">Cell inner membrane</keyword>
<feature type="transmembrane region" description="Helical" evidence="16">
    <location>
        <begin position="12"/>
        <end position="31"/>
    </location>
</feature>
<keyword evidence="2 16" id="KW-1003">Cell membrane</keyword>
<proteinExistence type="inferred from homology"/>
<comment type="function">
    <text evidence="16">NQR complex catalyzes the reduction of ubiquinone-1 to ubiquinol by two successive reactions, coupled with the transport of Na(+) ions from the cytoplasm to the periplasm. NqrA to NqrE are probably involved in the second step, the conversion of ubisemiquinone to ubiquinol.</text>
</comment>
<dbReference type="EC" id="7.2.1.1" evidence="16 17"/>
<evidence type="ECO:0000259" key="18">
    <source>
        <dbReference type="SMART" id="SM00900"/>
    </source>
</evidence>
<dbReference type="InterPro" id="IPR007329">
    <property type="entry name" value="FMN-bd"/>
</dbReference>
<protein>
    <recommendedName>
        <fullName evidence="16 17">Na(+)-translocating NADH-quinone reductase subunit C</fullName>
        <shortName evidence="16 17">Na(+)-NQR subunit C</shortName>
        <shortName evidence="16 17">Na(+)-translocating NQR subunit C</shortName>
        <ecNumber evidence="16 17">7.2.1.1</ecNumber>
    </recommendedName>
    <alternativeName>
        <fullName evidence="16 17">NQR complex subunit C</fullName>
    </alternativeName>
    <alternativeName>
        <fullName evidence="16 17">NQR-1 subunit C</fullName>
    </alternativeName>
</protein>
<dbReference type="NCBIfam" id="TIGR01938">
    <property type="entry name" value="nqrC"/>
    <property type="match status" value="1"/>
</dbReference>
<reference evidence="19" key="1">
    <citation type="journal article" date="2021" name="PeerJ">
        <title>Extensive microbial diversity within the chicken gut microbiome revealed by metagenomics and culture.</title>
        <authorList>
            <person name="Gilroy R."/>
            <person name="Ravi A."/>
            <person name="Getino M."/>
            <person name="Pursley I."/>
            <person name="Horton D.L."/>
            <person name="Alikhan N.F."/>
            <person name="Baker D."/>
            <person name="Gharbi K."/>
            <person name="Hall N."/>
            <person name="Watson M."/>
            <person name="Adriaenssens E.M."/>
            <person name="Foster-Nyarko E."/>
            <person name="Jarju S."/>
            <person name="Secka A."/>
            <person name="Antonio M."/>
            <person name="Oren A."/>
            <person name="Chaudhuri R.R."/>
            <person name="La Ragione R."/>
            <person name="Hildebrand F."/>
            <person name="Pallen M.J."/>
        </authorList>
    </citation>
    <scope>NUCLEOTIDE SEQUENCE</scope>
    <source>
        <strain evidence="19">23274</strain>
    </source>
</reference>
<keyword evidence="11 16" id="KW-0915">Sodium</keyword>
<evidence type="ECO:0000256" key="9">
    <source>
        <dbReference type="ARBA" id="ARBA00022989"/>
    </source>
</evidence>
<dbReference type="PANTHER" id="PTHR37838">
    <property type="entry name" value="NA(+)-TRANSLOCATING NADH-QUINONE REDUCTASE SUBUNIT C"/>
    <property type="match status" value="1"/>
</dbReference>
<evidence type="ECO:0000256" key="12">
    <source>
        <dbReference type="ARBA" id="ARBA00023065"/>
    </source>
</evidence>
<dbReference type="EMBL" id="DXFT01000018">
    <property type="protein sequence ID" value="HIX02662.1"/>
    <property type="molecule type" value="Genomic_DNA"/>
</dbReference>
<dbReference type="GO" id="GO:0006814">
    <property type="term" value="P:sodium ion transport"/>
    <property type="evidence" value="ECO:0007669"/>
    <property type="project" value="UniProtKB-UniRule"/>
</dbReference>
<dbReference type="GO" id="GO:0010181">
    <property type="term" value="F:FMN binding"/>
    <property type="evidence" value="ECO:0007669"/>
    <property type="project" value="UniProtKB-UniRule"/>
</dbReference>
<dbReference type="Pfam" id="PF04205">
    <property type="entry name" value="FMN_bind"/>
    <property type="match status" value="1"/>
</dbReference>
<dbReference type="SMART" id="SM00900">
    <property type="entry name" value="FMN_bind"/>
    <property type="match status" value="1"/>
</dbReference>
<gene>
    <name evidence="16 19" type="primary">nqrC</name>
    <name evidence="19" type="ORF">H9863_00895</name>
</gene>
<evidence type="ECO:0000256" key="3">
    <source>
        <dbReference type="ARBA" id="ARBA00022519"/>
    </source>
</evidence>
<keyword evidence="8 16" id="KW-1278">Translocase</keyword>
<keyword evidence="14 16" id="KW-0472">Membrane</keyword>
<evidence type="ECO:0000256" key="8">
    <source>
        <dbReference type="ARBA" id="ARBA00022967"/>
    </source>
</evidence>
<dbReference type="GO" id="GO:0005886">
    <property type="term" value="C:plasma membrane"/>
    <property type="evidence" value="ECO:0007669"/>
    <property type="project" value="UniProtKB-SubCell"/>
</dbReference>
<evidence type="ECO:0000256" key="13">
    <source>
        <dbReference type="ARBA" id="ARBA00023075"/>
    </source>
</evidence>
<keyword evidence="1 16" id="KW-0813">Transport</keyword>
<keyword evidence="4 16" id="KW-0597">Phosphoprotein</keyword>
<dbReference type="AlphaFoldDB" id="A0A9D1UY89"/>
<evidence type="ECO:0000256" key="11">
    <source>
        <dbReference type="ARBA" id="ARBA00023053"/>
    </source>
</evidence>
<comment type="caution">
    <text evidence="16">Lacks conserved residue(s) required for the propagation of feature annotation.</text>
</comment>
<feature type="modified residue" description="FMN phosphoryl threonine" evidence="16">
    <location>
        <position position="203"/>
    </location>
</feature>
<dbReference type="InterPro" id="IPR010204">
    <property type="entry name" value="NqrC"/>
</dbReference>
<evidence type="ECO:0000256" key="7">
    <source>
        <dbReference type="ARBA" id="ARBA00022692"/>
    </source>
</evidence>
<dbReference type="HAMAP" id="MF_00427">
    <property type="entry name" value="NqrC"/>
    <property type="match status" value="1"/>
</dbReference>
<comment type="similarity">
    <text evidence="16 17">Belongs to the NqrC family.</text>
</comment>
<keyword evidence="5 16" id="KW-0285">Flavoprotein</keyword>